<proteinExistence type="predicted"/>
<feature type="compositionally biased region" description="Polar residues" evidence="1">
    <location>
        <begin position="29"/>
        <end position="44"/>
    </location>
</feature>
<name>X8IU49_9FIRM</name>
<accession>X8IU49</accession>
<comment type="caution">
    <text evidence="2">The sequence shown here is derived from an EMBL/GenBank/DDBJ whole genome shotgun (WGS) entry which is preliminary data.</text>
</comment>
<sequence>MIAIASTLIQYSILSTVGGVDNSRGFSFHRSTSSTNAKTTPKGQTSNKSAKNKSEASTETESDPSAAVAKSQQNDKNSKAAKEEAKKNSDKSGKTWVPPVYKYVTHPAVTRTTTVYSCKGGTYSSMEALRDAQKRYIRSNHLPG</sequence>
<gene>
    <name evidence="2" type="ORF">HMPREF0581_1435</name>
</gene>
<evidence type="ECO:0000313" key="2">
    <source>
        <dbReference type="EMBL" id="EUC52724.1"/>
    </source>
</evidence>
<dbReference type="EMBL" id="JALU01000015">
    <property type="protein sequence ID" value="EUC52724.1"/>
    <property type="molecule type" value="Genomic_DNA"/>
</dbReference>
<evidence type="ECO:0000256" key="1">
    <source>
        <dbReference type="SAM" id="MobiDB-lite"/>
    </source>
</evidence>
<reference evidence="2 3" key="1">
    <citation type="submission" date="2014-01" db="EMBL/GenBank/DDBJ databases">
        <authorList>
            <person name="Durkin A.S."/>
            <person name="McCorrison J."/>
            <person name="Torralba M."/>
            <person name="Gillis M."/>
            <person name="Haft D.H."/>
            <person name="Methe B."/>
            <person name="Sutton G."/>
            <person name="Nelson K.E."/>
        </authorList>
    </citation>
    <scope>NUCLEOTIDE SEQUENCE [LARGE SCALE GENOMIC DNA]</scope>
    <source>
        <strain evidence="2 3">ATCC 33093</strain>
    </source>
</reference>
<evidence type="ECO:0000313" key="3">
    <source>
        <dbReference type="Proteomes" id="UP000022645"/>
    </source>
</evidence>
<feature type="compositionally biased region" description="Basic and acidic residues" evidence="1">
    <location>
        <begin position="76"/>
        <end position="93"/>
    </location>
</feature>
<feature type="compositionally biased region" description="Low complexity" evidence="1">
    <location>
        <begin position="45"/>
        <end position="59"/>
    </location>
</feature>
<feature type="region of interest" description="Disordered" evidence="1">
    <location>
        <begin position="28"/>
        <end position="99"/>
    </location>
</feature>
<organism evidence="2 3">
    <name type="scientific">Mogibacterium timidum ATCC 33093</name>
    <dbReference type="NCBI Taxonomy" id="1401079"/>
    <lineage>
        <taxon>Bacteria</taxon>
        <taxon>Bacillati</taxon>
        <taxon>Bacillota</taxon>
        <taxon>Clostridia</taxon>
        <taxon>Peptostreptococcales</taxon>
        <taxon>Anaerovoracaceae</taxon>
        <taxon>Mogibacterium</taxon>
    </lineage>
</organism>
<protein>
    <submittedName>
        <fullName evidence="2">Uncharacterized protein</fullName>
    </submittedName>
</protein>
<dbReference type="Proteomes" id="UP000022645">
    <property type="component" value="Unassembled WGS sequence"/>
</dbReference>
<dbReference type="AlphaFoldDB" id="X8IU49"/>